<evidence type="ECO:0000256" key="5">
    <source>
        <dbReference type="ARBA" id="ARBA00023049"/>
    </source>
</evidence>
<dbReference type="AlphaFoldDB" id="R4ULA6"/>
<evidence type="ECO:0000256" key="6">
    <source>
        <dbReference type="ARBA" id="ARBA00023211"/>
    </source>
</evidence>
<dbReference type="PANTHER" id="PTHR48480">
    <property type="match status" value="1"/>
</dbReference>
<sequence>MNAAKPGVSWVDMHKLANSVLLSNLRVAGLLQGDVDEMMKAGIGAVFQPHGLGHLMGLDVHDVGGYLEGTPSRPIEPGLDRLRTARVLEKGMVLTIEPGCYFFDVLLDKALANPEQAKFMVPEVIERFRNFGGVRIEDDVIVMENGVENMTKVPRTIEEIETVMAEKTELVPAAPTDKTCVF</sequence>
<proteinExistence type="evidence at transcript level"/>
<dbReference type="InterPro" id="IPR052433">
    <property type="entry name" value="X-Pro_dipept-like"/>
</dbReference>
<keyword evidence="3" id="KW-0479">Metal-binding</keyword>
<dbReference type="GO" id="GO:0006508">
    <property type="term" value="P:proteolysis"/>
    <property type="evidence" value="ECO:0007669"/>
    <property type="project" value="UniProtKB-KW"/>
</dbReference>
<accession>R4ULA6</accession>
<keyword evidence="4" id="KW-0378">Hydrolase</keyword>
<dbReference type="InterPro" id="IPR000994">
    <property type="entry name" value="Pept_M24"/>
</dbReference>
<dbReference type="InterPro" id="IPR036005">
    <property type="entry name" value="Creatinase/aminopeptidase-like"/>
</dbReference>
<dbReference type="GO" id="GO:0046872">
    <property type="term" value="F:metal ion binding"/>
    <property type="evidence" value="ECO:0007669"/>
    <property type="project" value="UniProtKB-KW"/>
</dbReference>
<evidence type="ECO:0000256" key="4">
    <source>
        <dbReference type="ARBA" id="ARBA00022801"/>
    </source>
</evidence>
<dbReference type="EMBL" id="KC741110">
    <property type="protein sequence ID" value="AGM32934.1"/>
    <property type="molecule type" value="mRNA"/>
</dbReference>
<dbReference type="PANTHER" id="PTHR48480:SF2">
    <property type="entry name" value="PEPTIDASE D"/>
    <property type="match status" value="1"/>
</dbReference>
<protein>
    <submittedName>
        <fullName evidence="8">Vacuolar protein sorting-associated 29-like protein</fullName>
    </submittedName>
</protein>
<organism evidence="8">
    <name type="scientific">Coptotermes formosanus</name>
    <name type="common">Formosan subterranean termite</name>
    <dbReference type="NCBI Taxonomy" id="36987"/>
    <lineage>
        <taxon>Eukaryota</taxon>
        <taxon>Metazoa</taxon>
        <taxon>Ecdysozoa</taxon>
        <taxon>Arthropoda</taxon>
        <taxon>Hexapoda</taxon>
        <taxon>Insecta</taxon>
        <taxon>Pterygota</taxon>
        <taxon>Neoptera</taxon>
        <taxon>Polyneoptera</taxon>
        <taxon>Dictyoptera</taxon>
        <taxon>Blattodea</taxon>
        <taxon>Blattoidea</taxon>
        <taxon>Termitoidae</taxon>
        <taxon>Rhinotermitidae</taxon>
        <taxon>Coptotermes</taxon>
    </lineage>
</organism>
<evidence type="ECO:0000256" key="2">
    <source>
        <dbReference type="ARBA" id="ARBA00022670"/>
    </source>
</evidence>
<dbReference type="Pfam" id="PF00557">
    <property type="entry name" value="Peptidase_M24"/>
    <property type="match status" value="1"/>
</dbReference>
<keyword evidence="2" id="KW-0645">Protease</keyword>
<dbReference type="GO" id="GO:0008237">
    <property type="term" value="F:metallopeptidase activity"/>
    <property type="evidence" value="ECO:0007669"/>
    <property type="project" value="UniProtKB-KW"/>
</dbReference>
<evidence type="ECO:0000259" key="7">
    <source>
        <dbReference type="Pfam" id="PF00557"/>
    </source>
</evidence>
<keyword evidence="5" id="KW-0482">Metalloprotease</keyword>
<comment type="cofactor">
    <cofactor evidence="1">
        <name>Mn(2+)</name>
        <dbReference type="ChEBI" id="CHEBI:29035"/>
    </cofactor>
</comment>
<reference evidence="8" key="1">
    <citation type="submission" date="2013-03" db="EMBL/GenBank/DDBJ databases">
        <title>Immune-Related transcriptome of Coptotermes formosanus Shiraki workers: the defense mechanism.</title>
        <authorList>
            <person name="Hussain A."/>
            <person name="Li Y.F."/>
            <person name="Wen S.Y."/>
        </authorList>
    </citation>
    <scope>NUCLEOTIDE SEQUENCE</scope>
</reference>
<name>R4ULA6_COPFO</name>
<keyword evidence="6" id="KW-0464">Manganese</keyword>
<dbReference type="SUPFAM" id="SSF55920">
    <property type="entry name" value="Creatinase/aminopeptidase"/>
    <property type="match status" value="1"/>
</dbReference>
<evidence type="ECO:0000256" key="1">
    <source>
        <dbReference type="ARBA" id="ARBA00001936"/>
    </source>
</evidence>
<feature type="domain" description="Peptidase M24" evidence="7">
    <location>
        <begin position="2"/>
        <end position="143"/>
    </location>
</feature>
<evidence type="ECO:0000313" key="8">
    <source>
        <dbReference type="EMBL" id="AGM32934.1"/>
    </source>
</evidence>
<dbReference type="Gene3D" id="3.90.230.10">
    <property type="entry name" value="Creatinase/methionine aminopeptidase superfamily"/>
    <property type="match status" value="1"/>
</dbReference>
<evidence type="ECO:0000256" key="3">
    <source>
        <dbReference type="ARBA" id="ARBA00022723"/>
    </source>
</evidence>